<dbReference type="AlphaFoldDB" id="A0A423JPH8"/>
<gene>
    <name evidence="5" type="ORF">BK664_11545</name>
</gene>
<feature type="region of interest" description="Disordered" evidence="1">
    <location>
        <begin position="335"/>
        <end position="374"/>
    </location>
</feature>
<evidence type="ECO:0000259" key="4">
    <source>
        <dbReference type="Pfam" id="PF22255"/>
    </source>
</evidence>
<comment type="caution">
    <text evidence="5">The sequence shown here is derived from an EMBL/GenBank/DDBJ whole genome shotgun (WGS) entry which is preliminary data.</text>
</comment>
<organism evidence="5 6">
    <name type="scientific">Pseudomonas brassicacearum</name>
    <dbReference type="NCBI Taxonomy" id="930166"/>
    <lineage>
        <taxon>Bacteria</taxon>
        <taxon>Pseudomonadati</taxon>
        <taxon>Pseudomonadota</taxon>
        <taxon>Gammaproteobacteria</taxon>
        <taxon>Pseudomonadales</taxon>
        <taxon>Pseudomonadaceae</taxon>
        <taxon>Pseudomonas</taxon>
    </lineage>
</organism>
<sequence length="374" mass="40468">MDDLELLVNGMNYSGWTSLGVTRAIDAATTAFTSSLTERWEAGDISPAQVEPWPILPGDACEVRLAGFPMVIGYVDIFKPSYSDTDHTINIQGRDKVADLVDCSAVHTPDEWKNIKLLAFAKILAAPFGVTVTAEIDVGEPFPVCKLQQGETAFKAIERYARQRKALLMPDGAGGLLITRAGVRRAQASLVQGENIKNASGTIDHSQRFSSYLVKGQASYSPDSTGETEAHISGGVTDSGIGRYRPMLLVAETGGTSSSLQDRATWEANSRIGKSATASIEVQGWRQNPGGPLWEPGLLVYVRSTWLRMDGWMLIRQVTYERGEGGTTAKLEIVSPQAFDPEPPDGKKDKKGKAGKKGGRNIWAEAIGEEEPPK</sequence>
<dbReference type="InterPro" id="IPR026276">
    <property type="entry name" value="Baseplate_GpP"/>
</dbReference>
<feature type="domain" description="Baseplate hub protein gp44/GpP-like second" evidence="4">
    <location>
        <begin position="98"/>
        <end position="180"/>
    </location>
</feature>
<name>A0A423JPH8_9PSED</name>
<dbReference type="PIRSF" id="PIRSF004440">
    <property type="entry name" value="GpP"/>
    <property type="match status" value="1"/>
</dbReference>
<dbReference type="SUPFAM" id="SSF69279">
    <property type="entry name" value="Phage tail proteins"/>
    <property type="match status" value="2"/>
</dbReference>
<evidence type="ECO:0000256" key="1">
    <source>
        <dbReference type="SAM" id="MobiDB-lite"/>
    </source>
</evidence>
<feature type="domain" description="Baseplate hub protein gp44/GpP-like C-terminal" evidence="3">
    <location>
        <begin position="259"/>
        <end position="342"/>
    </location>
</feature>
<dbReference type="Pfam" id="PF21929">
    <property type="entry name" value="GpP_4th"/>
    <property type="match status" value="1"/>
</dbReference>
<dbReference type="Proteomes" id="UP000286351">
    <property type="component" value="Unassembled WGS sequence"/>
</dbReference>
<feature type="compositionally biased region" description="Basic residues" evidence="1">
    <location>
        <begin position="349"/>
        <end position="359"/>
    </location>
</feature>
<evidence type="ECO:0000259" key="2">
    <source>
        <dbReference type="Pfam" id="PF21683"/>
    </source>
</evidence>
<proteinExistence type="predicted"/>
<protein>
    <recommendedName>
        <fullName evidence="7">Phage tail protein</fullName>
    </recommendedName>
</protein>
<evidence type="ECO:0000313" key="6">
    <source>
        <dbReference type="Proteomes" id="UP000286351"/>
    </source>
</evidence>
<dbReference type="RefSeq" id="WP_123365839.1">
    <property type="nucleotide sequence ID" value="NZ_MOBO01000009.1"/>
</dbReference>
<dbReference type="Pfam" id="PF22255">
    <property type="entry name" value="Gp44-like_2nd"/>
    <property type="match status" value="1"/>
</dbReference>
<dbReference type="InterPro" id="IPR053981">
    <property type="entry name" value="Gp44/GpP-like_2nd"/>
</dbReference>
<evidence type="ECO:0000259" key="3">
    <source>
        <dbReference type="Pfam" id="PF21929"/>
    </source>
</evidence>
<evidence type="ECO:0000313" key="5">
    <source>
        <dbReference type="EMBL" id="RON39584.1"/>
    </source>
</evidence>
<dbReference type="EMBL" id="MOBO01000009">
    <property type="protein sequence ID" value="RON39584.1"/>
    <property type="molecule type" value="Genomic_DNA"/>
</dbReference>
<dbReference type="InterPro" id="IPR049354">
    <property type="entry name" value="GpP-like_N"/>
</dbReference>
<accession>A0A423JPH8</accession>
<dbReference type="Gene3D" id="3.55.50.10">
    <property type="entry name" value="Baseplate protein-like domains"/>
    <property type="match status" value="1"/>
</dbReference>
<evidence type="ECO:0008006" key="7">
    <source>
        <dbReference type="Google" id="ProtNLM"/>
    </source>
</evidence>
<reference evidence="5 6" key="1">
    <citation type="submission" date="2016-10" db="EMBL/GenBank/DDBJ databases">
        <title>Comparative genome analysis of multiple Pseudomonas spp. focuses on biocontrol and plant growth promoting traits.</title>
        <authorList>
            <person name="Tao X.-Y."/>
            <person name="Taylor C.G."/>
        </authorList>
    </citation>
    <scope>NUCLEOTIDE SEQUENCE [LARGE SCALE GENOMIC DNA]</scope>
    <source>
        <strain evidence="5 6">38D4</strain>
    </source>
</reference>
<dbReference type="InterPro" id="IPR053982">
    <property type="entry name" value="Gp44/GpP-like_C"/>
</dbReference>
<dbReference type="InterPro" id="IPR023399">
    <property type="entry name" value="Baseplate-like_2-layer_sand"/>
</dbReference>
<dbReference type="Gene3D" id="2.30.300.10">
    <property type="entry name" value="Baseplate protein-like domain - beta roll fold"/>
    <property type="match status" value="1"/>
</dbReference>
<dbReference type="Gene3D" id="3.30.1920.10">
    <property type="entry name" value="Baseplate protein-like domains - 2 layer sandwich fold"/>
    <property type="match status" value="1"/>
</dbReference>
<feature type="domain" description="Baseplate hub protein gp44-like N-terminal" evidence="2">
    <location>
        <begin position="4"/>
        <end position="95"/>
    </location>
</feature>
<dbReference type="Pfam" id="PF21683">
    <property type="entry name" value="GpP-like_1st"/>
    <property type="match status" value="1"/>
</dbReference>